<gene>
    <name evidence="5" type="ORF">B1B_18742</name>
</gene>
<dbReference type="Pfam" id="PF00593">
    <property type="entry name" value="TonB_dep_Rec_b-barrel"/>
    <property type="match status" value="1"/>
</dbReference>
<dbReference type="SUPFAM" id="SSF56935">
    <property type="entry name" value="Porins"/>
    <property type="match status" value="1"/>
</dbReference>
<sequence length="191" mass="21552">MVQSFGVGPVNIGKENVSGLIAALNYRYDLGRYGNLTFHGSYNVTLHHTLQLAPGQPVMHLLHNPYLDYVYSASLGGPEFKSIVSGSLTWSVGSWSTTLYGVRYGKTPNIQAYANPTVYQTYDAGRLPPWMLYNATVRYNISRDARVTFAVSNLFNTMPPFDIGQTSWPYYDNGAYNAFGRSYYIDFNYRF</sequence>
<reference evidence="5" key="1">
    <citation type="submission" date="2013-08" db="EMBL/GenBank/DDBJ databases">
        <authorList>
            <person name="Mendez C."/>
            <person name="Richter M."/>
            <person name="Ferrer M."/>
            <person name="Sanchez J."/>
        </authorList>
    </citation>
    <scope>NUCLEOTIDE SEQUENCE</scope>
</reference>
<dbReference type="Gene3D" id="2.40.170.20">
    <property type="entry name" value="TonB-dependent receptor, beta-barrel domain"/>
    <property type="match status" value="1"/>
</dbReference>
<keyword evidence="3" id="KW-0998">Cell outer membrane</keyword>
<feature type="domain" description="TonB-dependent receptor-like beta-barrel" evidence="4">
    <location>
        <begin position="9"/>
        <end position="154"/>
    </location>
</feature>
<dbReference type="InterPro" id="IPR036942">
    <property type="entry name" value="Beta-barrel_TonB_sf"/>
</dbReference>
<evidence type="ECO:0000259" key="4">
    <source>
        <dbReference type="Pfam" id="PF00593"/>
    </source>
</evidence>
<keyword evidence="5" id="KW-0675">Receptor</keyword>
<evidence type="ECO:0000256" key="1">
    <source>
        <dbReference type="ARBA" id="ARBA00004442"/>
    </source>
</evidence>
<comment type="caution">
    <text evidence="5">The sequence shown here is derived from an EMBL/GenBank/DDBJ whole genome shotgun (WGS) entry which is preliminary data.</text>
</comment>
<dbReference type="PANTHER" id="PTHR47234:SF1">
    <property type="entry name" value="TONB-DEPENDENT RECEPTOR"/>
    <property type="match status" value="1"/>
</dbReference>
<keyword evidence="2" id="KW-0472">Membrane</keyword>
<dbReference type="AlphaFoldDB" id="T0ZI36"/>
<evidence type="ECO:0000313" key="5">
    <source>
        <dbReference type="EMBL" id="EQD29495.1"/>
    </source>
</evidence>
<protein>
    <submittedName>
        <fullName evidence="5">TonB-dependent receptor</fullName>
    </submittedName>
</protein>
<dbReference type="PANTHER" id="PTHR47234">
    <property type="match status" value="1"/>
</dbReference>
<comment type="subcellular location">
    <subcellularLocation>
        <location evidence="1">Cell outer membrane</location>
    </subcellularLocation>
</comment>
<dbReference type="GO" id="GO:0009279">
    <property type="term" value="C:cell outer membrane"/>
    <property type="evidence" value="ECO:0007669"/>
    <property type="project" value="UniProtKB-SubCell"/>
</dbReference>
<name>T0ZI36_9ZZZZ</name>
<dbReference type="EMBL" id="AUZY01012564">
    <property type="protein sequence ID" value="EQD29495.1"/>
    <property type="molecule type" value="Genomic_DNA"/>
</dbReference>
<evidence type="ECO:0000256" key="3">
    <source>
        <dbReference type="ARBA" id="ARBA00023237"/>
    </source>
</evidence>
<accession>T0ZI36</accession>
<dbReference type="InterPro" id="IPR000531">
    <property type="entry name" value="Beta-barrel_TonB"/>
</dbReference>
<evidence type="ECO:0000256" key="2">
    <source>
        <dbReference type="ARBA" id="ARBA00023136"/>
    </source>
</evidence>
<proteinExistence type="predicted"/>
<organism evidence="5">
    <name type="scientific">mine drainage metagenome</name>
    <dbReference type="NCBI Taxonomy" id="410659"/>
    <lineage>
        <taxon>unclassified sequences</taxon>
        <taxon>metagenomes</taxon>
        <taxon>ecological metagenomes</taxon>
    </lineage>
</organism>
<reference evidence="5" key="2">
    <citation type="journal article" date="2014" name="ISME J.">
        <title>Microbial stratification in low pH oxic and suboxic macroscopic growths along an acid mine drainage.</title>
        <authorList>
            <person name="Mendez-Garcia C."/>
            <person name="Mesa V."/>
            <person name="Sprenger R.R."/>
            <person name="Richter M."/>
            <person name="Diez M.S."/>
            <person name="Solano J."/>
            <person name="Bargiela R."/>
            <person name="Golyshina O.V."/>
            <person name="Manteca A."/>
            <person name="Ramos J.L."/>
            <person name="Gallego J.R."/>
            <person name="Llorente I."/>
            <person name="Martins Dos Santos V.A."/>
            <person name="Jensen O.N."/>
            <person name="Pelaez A.I."/>
            <person name="Sanchez J."/>
            <person name="Ferrer M."/>
        </authorList>
    </citation>
    <scope>NUCLEOTIDE SEQUENCE</scope>
</reference>